<proteinExistence type="predicted"/>
<dbReference type="AlphaFoldDB" id="A0A1G7DI49"/>
<dbReference type="EMBL" id="FNAU01000011">
    <property type="protein sequence ID" value="SDE50465.1"/>
    <property type="molecule type" value="Genomic_DNA"/>
</dbReference>
<reference evidence="2" key="1">
    <citation type="submission" date="2016-10" db="EMBL/GenBank/DDBJ databases">
        <authorList>
            <person name="Varghese N."/>
        </authorList>
    </citation>
    <scope>NUCLEOTIDE SEQUENCE [LARGE SCALE GENOMIC DNA]</scope>
    <source>
        <strain evidence="2">DSM 20639</strain>
    </source>
</reference>
<accession>A0A1G7DI49</accession>
<evidence type="ECO:0000313" key="2">
    <source>
        <dbReference type="Proteomes" id="UP000182744"/>
    </source>
</evidence>
<sequence>MWHRPGYVPGEPVTTHVAELVWEPLLARLIPARAAKHCSRGADFAARAPANLPFLICQKID</sequence>
<evidence type="ECO:0000313" key="1">
    <source>
        <dbReference type="EMBL" id="SDE50465.1"/>
    </source>
</evidence>
<name>A0A1G7DI49_9ACTO</name>
<keyword evidence="2" id="KW-1185">Reference proteome</keyword>
<dbReference type="Proteomes" id="UP000182744">
    <property type="component" value="Unassembled WGS sequence"/>
</dbReference>
<organism evidence="1 2">
    <name type="scientific">Actinobaculum suis</name>
    <dbReference type="NCBI Taxonomy" id="1657"/>
    <lineage>
        <taxon>Bacteria</taxon>
        <taxon>Bacillati</taxon>
        <taxon>Actinomycetota</taxon>
        <taxon>Actinomycetes</taxon>
        <taxon>Actinomycetales</taxon>
        <taxon>Actinomycetaceae</taxon>
        <taxon>Actinobaculum</taxon>
    </lineage>
</organism>
<protein>
    <submittedName>
        <fullName evidence="1">Uncharacterized protein</fullName>
    </submittedName>
</protein>
<gene>
    <name evidence="1" type="ORF">SAMN05421878_11120</name>
</gene>